<feature type="transmembrane region" description="Helical" evidence="1">
    <location>
        <begin position="253"/>
        <end position="270"/>
    </location>
</feature>
<feature type="transmembrane region" description="Helical" evidence="1">
    <location>
        <begin position="316"/>
        <end position="342"/>
    </location>
</feature>
<protein>
    <recommendedName>
        <fullName evidence="2">Acyltransferase 3 domain-containing protein</fullName>
    </recommendedName>
</protein>
<evidence type="ECO:0000313" key="4">
    <source>
        <dbReference type="Proteomes" id="UP000186720"/>
    </source>
</evidence>
<reference evidence="3 4" key="1">
    <citation type="submission" date="2016-11" db="EMBL/GenBank/DDBJ databases">
        <title>Whole Genome Sequencing of Mucilaginibacter polytrichastri RG4-7(T) isolated from the moss sample.</title>
        <authorList>
            <person name="Li Y."/>
        </authorList>
    </citation>
    <scope>NUCLEOTIDE SEQUENCE [LARGE SCALE GENOMIC DNA]</scope>
    <source>
        <strain evidence="3 4">RG4-7</strain>
    </source>
</reference>
<dbReference type="PANTHER" id="PTHR23028">
    <property type="entry name" value="ACETYLTRANSFERASE"/>
    <property type="match status" value="1"/>
</dbReference>
<dbReference type="RefSeq" id="WP_074487982.1">
    <property type="nucleotide sequence ID" value="NZ_FPAM01000001.1"/>
</dbReference>
<dbReference type="GO" id="GO:0016747">
    <property type="term" value="F:acyltransferase activity, transferring groups other than amino-acyl groups"/>
    <property type="evidence" value="ECO:0007669"/>
    <property type="project" value="InterPro"/>
</dbReference>
<feature type="transmembrane region" description="Helical" evidence="1">
    <location>
        <begin position="223"/>
        <end position="241"/>
    </location>
</feature>
<dbReference type="Proteomes" id="UP000186720">
    <property type="component" value="Unassembled WGS sequence"/>
</dbReference>
<feature type="domain" description="Acyltransferase 3" evidence="2">
    <location>
        <begin position="13"/>
        <end position="338"/>
    </location>
</feature>
<keyword evidence="1" id="KW-0812">Transmembrane</keyword>
<dbReference type="Pfam" id="PF01757">
    <property type="entry name" value="Acyl_transf_3"/>
    <property type="match status" value="1"/>
</dbReference>
<sequence>MSTIIGEKGRSIGLDCARAFAIILVITSHFSRNSKYLGFWGVEIFFSLSGFLIGQILWRNYSIESNWDLNKIFNFWSRRWWRTLPNYYLFFFINLLLNYFLLKPIPQFHNLLNYAVFGQNFVSRSIGFFEVSWSLCVEEWLYLSFPIILFFASKIIKSRSVSFIFTILILVMACAAFRYFASNSIRSNDLRVITLARLDAIAYGILSAYFFTVIKVGDVKKKVLFFIGCVLLLSPIVIKLMCKWDLDKIINNQIVLVLVPLGAALMLPTINSSSNYKSNFITRSITKVSLWSYSLYLCHMPILYILYKIIGENYKVFFINLSAKIIGLGFAIFISSVLFKYFEAPLTAKRPKEIK</sequence>
<dbReference type="GO" id="GO:0016020">
    <property type="term" value="C:membrane"/>
    <property type="evidence" value="ECO:0007669"/>
    <property type="project" value="TreeGrafter"/>
</dbReference>
<name>A0A1Q5ZTR0_9SPHI</name>
<feature type="transmembrane region" description="Helical" evidence="1">
    <location>
        <begin position="192"/>
        <end position="211"/>
    </location>
</feature>
<gene>
    <name evidence="3" type="ORF">RG47T_0590</name>
</gene>
<feature type="transmembrane region" description="Helical" evidence="1">
    <location>
        <begin position="163"/>
        <end position="180"/>
    </location>
</feature>
<feature type="transmembrane region" description="Helical" evidence="1">
    <location>
        <begin position="37"/>
        <end position="58"/>
    </location>
</feature>
<feature type="transmembrane region" description="Helical" evidence="1">
    <location>
        <begin position="79"/>
        <end position="102"/>
    </location>
</feature>
<dbReference type="STRING" id="1302689.RG47T_0590"/>
<dbReference type="EMBL" id="MPPL01000001">
    <property type="protein sequence ID" value="OKS85146.1"/>
    <property type="molecule type" value="Genomic_DNA"/>
</dbReference>
<dbReference type="GO" id="GO:0009103">
    <property type="term" value="P:lipopolysaccharide biosynthetic process"/>
    <property type="evidence" value="ECO:0007669"/>
    <property type="project" value="TreeGrafter"/>
</dbReference>
<keyword evidence="4" id="KW-1185">Reference proteome</keyword>
<keyword evidence="1" id="KW-1133">Transmembrane helix</keyword>
<feature type="transmembrane region" description="Helical" evidence="1">
    <location>
        <begin position="290"/>
        <end position="310"/>
    </location>
</feature>
<comment type="caution">
    <text evidence="3">The sequence shown here is derived from an EMBL/GenBank/DDBJ whole genome shotgun (WGS) entry which is preliminary data.</text>
</comment>
<proteinExistence type="predicted"/>
<evidence type="ECO:0000313" key="3">
    <source>
        <dbReference type="EMBL" id="OKS85146.1"/>
    </source>
</evidence>
<organism evidence="3 4">
    <name type="scientific">Mucilaginibacter polytrichastri</name>
    <dbReference type="NCBI Taxonomy" id="1302689"/>
    <lineage>
        <taxon>Bacteria</taxon>
        <taxon>Pseudomonadati</taxon>
        <taxon>Bacteroidota</taxon>
        <taxon>Sphingobacteriia</taxon>
        <taxon>Sphingobacteriales</taxon>
        <taxon>Sphingobacteriaceae</taxon>
        <taxon>Mucilaginibacter</taxon>
    </lineage>
</organism>
<evidence type="ECO:0000256" key="1">
    <source>
        <dbReference type="SAM" id="Phobius"/>
    </source>
</evidence>
<dbReference type="PANTHER" id="PTHR23028:SF53">
    <property type="entry name" value="ACYL_TRANSF_3 DOMAIN-CONTAINING PROTEIN"/>
    <property type="match status" value="1"/>
</dbReference>
<dbReference type="AlphaFoldDB" id="A0A1Q5ZTR0"/>
<dbReference type="InterPro" id="IPR002656">
    <property type="entry name" value="Acyl_transf_3_dom"/>
</dbReference>
<dbReference type="InterPro" id="IPR050879">
    <property type="entry name" value="Acyltransferase_3"/>
</dbReference>
<dbReference type="OrthoDB" id="290051at2"/>
<evidence type="ECO:0000259" key="2">
    <source>
        <dbReference type="Pfam" id="PF01757"/>
    </source>
</evidence>
<accession>A0A1Q5ZTR0</accession>
<keyword evidence="1" id="KW-0472">Membrane</keyword>